<dbReference type="SUPFAM" id="SSF64356">
    <property type="entry name" value="SNARE-like"/>
    <property type="match status" value="1"/>
</dbReference>
<dbReference type="CDD" id="cd15867">
    <property type="entry name" value="R-SNARE_YKT6"/>
    <property type="match status" value="1"/>
</dbReference>
<comment type="caution">
    <text evidence="11">The sequence shown here is derived from an EMBL/GenBank/DDBJ whole genome shotgun (WGS) entry which is preliminary data.</text>
</comment>
<keyword evidence="3" id="KW-0472">Membrane</keyword>
<sequence>MKIYYIGVIRNTPKPAHELCAVKDLTSFSYFQRSTVGEFLTMFSGTVAERTGPASRQDIEEQSYTFHVYGRSEGIAGVIISDHEYPKLVAHKLLSQVIDEFLTAHTRAKWAEGKPILELPQLDEYIVKYQDPRQADSIMKIQQELDETKIVLHKTIESVLERGEKIDNLVARSEGLSTASKMFYTQVRRQNLCQGDRAGWY</sequence>
<dbReference type="PROSITE" id="PS50892">
    <property type="entry name" value="V_SNARE"/>
    <property type="match status" value="1"/>
</dbReference>
<reference evidence="11 12" key="1">
    <citation type="submission" date="2024-02" db="EMBL/GenBank/DDBJ databases">
        <title>Discinaceae phylogenomics.</title>
        <authorList>
            <person name="Dirks A.C."/>
            <person name="James T.Y."/>
        </authorList>
    </citation>
    <scope>NUCLEOTIDE SEQUENCE [LARGE SCALE GENOMIC DNA]</scope>
    <source>
        <strain evidence="11 12">ACD0624</strain>
    </source>
</reference>
<dbReference type="InterPro" id="IPR045848">
    <property type="entry name" value="R-SNARE_YKT6"/>
</dbReference>
<dbReference type="Gene3D" id="3.30.450.50">
    <property type="entry name" value="Longin domain"/>
    <property type="match status" value="1"/>
</dbReference>
<dbReference type="EMBL" id="JBBBZM010000037">
    <property type="protein sequence ID" value="KAL0637268.1"/>
    <property type="molecule type" value="Genomic_DNA"/>
</dbReference>
<evidence type="ECO:0000259" key="9">
    <source>
        <dbReference type="PROSITE" id="PS50859"/>
    </source>
</evidence>
<evidence type="ECO:0000256" key="6">
    <source>
        <dbReference type="ARBA" id="ARBA00023289"/>
    </source>
</evidence>
<feature type="domain" description="V-SNARE coiled-coil homology" evidence="10">
    <location>
        <begin position="137"/>
        <end position="197"/>
    </location>
</feature>
<dbReference type="InterPro" id="IPR011012">
    <property type="entry name" value="Longin-like_dom_sf"/>
</dbReference>
<dbReference type="Proteomes" id="UP001447188">
    <property type="component" value="Unassembled WGS sequence"/>
</dbReference>
<keyword evidence="6" id="KW-0636">Prenylation</keyword>
<accession>A0ABR3GN61</accession>
<evidence type="ECO:0000256" key="5">
    <source>
        <dbReference type="ARBA" id="ARBA00023288"/>
    </source>
</evidence>
<evidence type="ECO:0000256" key="3">
    <source>
        <dbReference type="ARBA" id="ARBA00023136"/>
    </source>
</evidence>
<keyword evidence="12" id="KW-1185">Reference proteome</keyword>
<name>A0ABR3GN61_9PEZI</name>
<dbReference type="PANTHER" id="PTHR45806:SF1">
    <property type="entry name" value="SYNAPTOBREVIN HOMOLOG YKT6"/>
    <property type="match status" value="1"/>
</dbReference>
<organism evidence="11 12">
    <name type="scientific">Discina gigas</name>
    <dbReference type="NCBI Taxonomy" id="1032678"/>
    <lineage>
        <taxon>Eukaryota</taxon>
        <taxon>Fungi</taxon>
        <taxon>Dikarya</taxon>
        <taxon>Ascomycota</taxon>
        <taxon>Pezizomycotina</taxon>
        <taxon>Pezizomycetes</taxon>
        <taxon>Pezizales</taxon>
        <taxon>Discinaceae</taxon>
        <taxon>Discina</taxon>
    </lineage>
</organism>
<dbReference type="PANTHER" id="PTHR45806">
    <property type="entry name" value="SYNAPTOBREVIN HOMOLOG YKT6"/>
    <property type="match status" value="1"/>
</dbReference>
<evidence type="ECO:0000256" key="1">
    <source>
        <dbReference type="ARBA" id="ARBA00008025"/>
    </source>
</evidence>
<proteinExistence type="inferred from homology"/>
<evidence type="ECO:0000313" key="12">
    <source>
        <dbReference type="Proteomes" id="UP001447188"/>
    </source>
</evidence>
<dbReference type="SMART" id="SM01270">
    <property type="entry name" value="Longin"/>
    <property type="match status" value="1"/>
</dbReference>
<keyword evidence="4" id="KW-0564">Palmitate</keyword>
<protein>
    <submittedName>
        <fullName evidence="11">Palmitoyltransferase</fullName>
    </submittedName>
</protein>
<keyword evidence="8" id="KW-0175">Coiled coil</keyword>
<comment type="similarity">
    <text evidence="1">Belongs to the synaptobrevin family.</text>
</comment>
<evidence type="ECO:0000256" key="8">
    <source>
        <dbReference type="PROSITE-ProRule" id="PRU00290"/>
    </source>
</evidence>
<dbReference type="Pfam" id="PF13774">
    <property type="entry name" value="Longin"/>
    <property type="match status" value="1"/>
</dbReference>
<dbReference type="CDD" id="cd14824">
    <property type="entry name" value="Longin"/>
    <property type="match status" value="1"/>
</dbReference>
<comment type="subcellular location">
    <subcellularLocation>
        <location evidence="7">Endomembrane system</location>
        <topology evidence="7">Lipid-anchor</topology>
        <orientation evidence="7">Cytoplasmic side</orientation>
    </subcellularLocation>
</comment>
<evidence type="ECO:0000256" key="7">
    <source>
        <dbReference type="ARBA" id="ARBA00046278"/>
    </source>
</evidence>
<dbReference type="InterPro" id="IPR010908">
    <property type="entry name" value="Longin_dom"/>
</dbReference>
<dbReference type="PROSITE" id="PS50859">
    <property type="entry name" value="LONGIN"/>
    <property type="match status" value="1"/>
</dbReference>
<dbReference type="InterPro" id="IPR042855">
    <property type="entry name" value="V_SNARE_CC"/>
</dbReference>
<keyword evidence="5" id="KW-0449">Lipoprotein</keyword>
<evidence type="ECO:0000256" key="2">
    <source>
        <dbReference type="ARBA" id="ARBA00022481"/>
    </source>
</evidence>
<dbReference type="Pfam" id="PF00957">
    <property type="entry name" value="Synaptobrevin"/>
    <property type="match status" value="1"/>
</dbReference>
<evidence type="ECO:0000259" key="10">
    <source>
        <dbReference type="PROSITE" id="PS50892"/>
    </source>
</evidence>
<keyword evidence="2" id="KW-0488">Methylation</keyword>
<feature type="domain" description="Longin" evidence="9">
    <location>
        <begin position="7"/>
        <end position="126"/>
    </location>
</feature>
<gene>
    <name evidence="11" type="primary">YKT6</name>
    <name evidence="11" type="ORF">Q9L58_003752</name>
</gene>
<evidence type="ECO:0000256" key="4">
    <source>
        <dbReference type="ARBA" id="ARBA00023139"/>
    </source>
</evidence>
<dbReference type="SUPFAM" id="SSF58038">
    <property type="entry name" value="SNARE fusion complex"/>
    <property type="match status" value="1"/>
</dbReference>
<dbReference type="Gene3D" id="1.20.5.110">
    <property type="match status" value="1"/>
</dbReference>
<evidence type="ECO:0000313" key="11">
    <source>
        <dbReference type="EMBL" id="KAL0637268.1"/>
    </source>
</evidence>